<reference evidence="4" key="1">
    <citation type="submission" date="2016-04" db="UniProtKB">
        <authorList>
            <consortium name="WormBaseParasite"/>
        </authorList>
    </citation>
    <scope>IDENTIFICATION</scope>
</reference>
<dbReference type="OrthoDB" id="6021021at2759"/>
<dbReference type="EMBL" id="UZAF01017976">
    <property type="protein sequence ID" value="VDO46730.1"/>
    <property type="molecule type" value="Genomic_DNA"/>
</dbReference>
<evidence type="ECO:0000313" key="3">
    <source>
        <dbReference type="Proteomes" id="UP000268014"/>
    </source>
</evidence>
<reference evidence="2 3" key="2">
    <citation type="submission" date="2018-11" db="EMBL/GenBank/DDBJ databases">
        <authorList>
            <consortium name="Pathogen Informatics"/>
        </authorList>
    </citation>
    <scope>NUCLEOTIDE SEQUENCE [LARGE SCALE GENOMIC DNA]</scope>
    <source>
        <strain evidence="2 3">MHpl1</strain>
    </source>
</reference>
<evidence type="ECO:0000256" key="1">
    <source>
        <dbReference type="SAM" id="MobiDB-lite"/>
    </source>
</evidence>
<organism evidence="4">
    <name type="scientific">Haemonchus placei</name>
    <name type="common">Barber's pole worm</name>
    <dbReference type="NCBI Taxonomy" id="6290"/>
    <lineage>
        <taxon>Eukaryota</taxon>
        <taxon>Metazoa</taxon>
        <taxon>Ecdysozoa</taxon>
        <taxon>Nematoda</taxon>
        <taxon>Chromadorea</taxon>
        <taxon>Rhabditida</taxon>
        <taxon>Rhabditina</taxon>
        <taxon>Rhabditomorpha</taxon>
        <taxon>Strongyloidea</taxon>
        <taxon>Trichostrongylidae</taxon>
        <taxon>Haemonchus</taxon>
    </lineage>
</organism>
<dbReference type="Proteomes" id="UP000268014">
    <property type="component" value="Unassembled WGS sequence"/>
</dbReference>
<feature type="region of interest" description="Disordered" evidence="1">
    <location>
        <begin position="1"/>
        <end position="88"/>
    </location>
</feature>
<feature type="compositionally biased region" description="Basic and acidic residues" evidence="1">
    <location>
        <begin position="1"/>
        <end position="49"/>
    </location>
</feature>
<evidence type="ECO:0000313" key="4">
    <source>
        <dbReference type="WBParaSite" id="HPLM_0001279801-mRNA-1"/>
    </source>
</evidence>
<gene>
    <name evidence="2" type="ORF">HPLM_LOCUS12790</name>
</gene>
<evidence type="ECO:0000313" key="2">
    <source>
        <dbReference type="EMBL" id="VDO46730.1"/>
    </source>
</evidence>
<keyword evidence="3" id="KW-1185">Reference proteome</keyword>
<dbReference type="AlphaFoldDB" id="A0A158QPK0"/>
<dbReference type="STRING" id="6290.A0A158QPK0"/>
<proteinExistence type="predicted"/>
<accession>A0A158QPK0</accession>
<dbReference type="WBParaSite" id="HPLM_0001279801-mRNA-1">
    <property type="protein sequence ID" value="HPLM_0001279801-mRNA-1"/>
    <property type="gene ID" value="HPLM_0001279801"/>
</dbReference>
<protein>
    <submittedName>
        <fullName evidence="4">Heparan-sulfate 6-O-sulfotransferase</fullName>
    </submittedName>
</protein>
<sequence>MDRGKQLDKYVRVDADRQDTDGRHRHKWTDGDMDGRMHTKGRTRTDADKHRQRRGMQGQGQTNNTDRHGLNSPSLATRSRPVEAPSRTTWTTVAHVDLKQKIGNKGNVQGKKWTLAFIRKYIGPFSFAHLSVVVTQWVVFVNISEYLPTTEAAGVHTIEKQPFPDSLGHSAPTGFVSGFGIKLVPDVENVIIPGGKIRDGSEDCDTSTSPYGDCIQEGKDEDYIYVTKQYIMKPGCLFGVLFSFSLASRSRWPKWLSRRNGTAPLFSVQELTMSAMELRNIHRLTDHASRPAHTD</sequence>
<name>A0A158QPK0_HAEPC</name>